<evidence type="ECO:0000313" key="2">
    <source>
        <dbReference type="EnsemblPlants" id="Bo1g017110.1"/>
    </source>
</evidence>
<dbReference type="InterPro" id="IPR026960">
    <property type="entry name" value="RVT-Znf"/>
</dbReference>
<keyword evidence="3" id="KW-1185">Reference proteome</keyword>
<dbReference type="Gramene" id="Bo1g017110.1">
    <property type="protein sequence ID" value="Bo1g017110.1"/>
    <property type="gene ID" value="Bo1g017110"/>
</dbReference>
<sequence>MYLVEQSEDDKNQLLIGVTPGKFWTDNWTPYGSLRLYLTSPGSSSLGIPAQATVASLFRNNTWMIPPARSEAQMVDYINAITLVLSMGSSVRMESLYLGIALCGTRVGFPDITSLLVLNRCPTKDRILGWGLQADPSCVLCNSATESRNHLFFDCSFAWHLWESCSVRCGIIPERRWERVMDQLQLLSLNSTKSTLLRICWQGCMYWTWTERNARIHRQIFRSPDSIFRLLGRQIRNRILSLHDSSPTLSPSLMQTWLV</sequence>
<name>A0A0D3A3N9_BRAOL</name>
<feature type="domain" description="Reverse transcriptase zinc-binding" evidence="1">
    <location>
        <begin position="114"/>
        <end position="162"/>
    </location>
</feature>
<evidence type="ECO:0000313" key="3">
    <source>
        <dbReference type="Proteomes" id="UP000032141"/>
    </source>
</evidence>
<dbReference type="Pfam" id="PF13966">
    <property type="entry name" value="zf-RVT"/>
    <property type="match status" value="1"/>
</dbReference>
<proteinExistence type="predicted"/>
<protein>
    <recommendedName>
        <fullName evidence="1">Reverse transcriptase zinc-binding domain-containing protein</fullName>
    </recommendedName>
</protein>
<reference evidence="2" key="2">
    <citation type="submission" date="2015-03" db="UniProtKB">
        <authorList>
            <consortium name="EnsemblPlants"/>
        </authorList>
    </citation>
    <scope>IDENTIFICATION</scope>
</reference>
<dbReference type="EnsemblPlants" id="Bo1g017110.1">
    <property type="protein sequence ID" value="Bo1g017110.1"/>
    <property type="gene ID" value="Bo1g017110"/>
</dbReference>
<organism evidence="2 3">
    <name type="scientific">Brassica oleracea var. oleracea</name>
    <dbReference type="NCBI Taxonomy" id="109376"/>
    <lineage>
        <taxon>Eukaryota</taxon>
        <taxon>Viridiplantae</taxon>
        <taxon>Streptophyta</taxon>
        <taxon>Embryophyta</taxon>
        <taxon>Tracheophyta</taxon>
        <taxon>Spermatophyta</taxon>
        <taxon>Magnoliopsida</taxon>
        <taxon>eudicotyledons</taxon>
        <taxon>Gunneridae</taxon>
        <taxon>Pentapetalae</taxon>
        <taxon>rosids</taxon>
        <taxon>malvids</taxon>
        <taxon>Brassicales</taxon>
        <taxon>Brassicaceae</taxon>
        <taxon>Brassiceae</taxon>
        <taxon>Brassica</taxon>
    </lineage>
</organism>
<evidence type="ECO:0000259" key="1">
    <source>
        <dbReference type="Pfam" id="PF13966"/>
    </source>
</evidence>
<dbReference type="Proteomes" id="UP000032141">
    <property type="component" value="Chromosome C1"/>
</dbReference>
<reference evidence="2 3" key="1">
    <citation type="journal article" date="2014" name="Genome Biol.">
        <title>Transcriptome and methylome profiling reveals relics of genome dominance in the mesopolyploid Brassica oleracea.</title>
        <authorList>
            <person name="Parkin I.A."/>
            <person name="Koh C."/>
            <person name="Tang H."/>
            <person name="Robinson S.J."/>
            <person name="Kagale S."/>
            <person name="Clarke W.E."/>
            <person name="Town C.D."/>
            <person name="Nixon J."/>
            <person name="Krishnakumar V."/>
            <person name="Bidwell S.L."/>
            <person name="Denoeud F."/>
            <person name="Belcram H."/>
            <person name="Links M.G."/>
            <person name="Just J."/>
            <person name="Clarke C."/>
            <person name="Bender T."/>
            <person name="Huebert T."/>
            <person name="Mason A.S."/>
            <person name="Pires J.C."/>
            <person name="Barker G."/>
            <person name="Moore J."/>
            <person name="Walley P.G."/>
            <person name="Manoli S."/>
            <person name="Batley J."/>
            <person name="Edwards D."/>
            <person name="Nelson M.N."/>
            <person name="Wang X."/>
            <person name="Paterson A.H."/>
            <person name="King G."/>
            <person name="Bancroft I."/>
            <person name="Chalhoub B."/>
            <person name="Sharpe A.G."/>
        </authorList>
    </citation>
    <scope>NUCLEOTIDE SEQUENCE</scope>
    <source>
        <strain evidence="2 3">cv. TO1000</strain>
    </source>
</reference>
<accession>A0A0D3A3N9</accession>
<dbReference type="HOGENOM" id="CLU_000680_19_0_1"/>
<dbReference type="AlphaFoldDB" id="A0A0D3A3N9"/>
<dbReference type="eggNOG" id="KOG1075">
    <property type="taxonomic scope" value="Eukaryota"/>
</dbReference>